<dbReference type="PROSITE" id="PS51401">
    <property type="entry name" value="CHORD"/>
    <property type="match status" value="2"/>
</dbReference>
<feature type="compositionally biased region" description="Acidic residues" evidence="1">
    <location>
        <begin position="333"/>
        <end position="347"/>
    </location>
</feature>
<feature type="region of interest" description="Disordered" evidence="1">
    <location>
        <begin position="327"/>
        <end position="359"/>
    </location>
</feature>
<keyword evidence="3" id="KW-1185">Reference proteome</keyword>
<name>A0A1B0GN98_PHLPP</name>
<feature type="region of interest" description="Disordered" evidence="1">
    <location>
        <begin position="60"/>
        <end position="100"/>
    </location>
</feature>
<dbReference type="PANTHER" id="PTHR46983">
    <property type="entry name" value="CYSTEINE AND HISTIDINE-RICH DOMAIN-CONTAINING PROTEIN 1"/>
    <property type="match status" value="1"/>
</dbReference>
<dbReference type="Pfam" id="PF04968">
    <property type="entry name" value="CHORD"/>
    <property type="match status" value="2"/>
</dbReference>
<accession>A0A1B0GN98</accession>
<sequence>MLNCYNRGCGQSFDPEKNDDESCRFHPGMPFFHDAYKGWSCCKKKSVDFTEFLNIKGCTAGKHSNEKPPEPEKPEKKAEDVEFEEVKPIRPPIRESQLQRPDFETPLVTLEAKVAPSLKQQIDALAPTKKKESEASAEVAVGTTCKNRGCNGTFQSPESNEQDCIHHPGVPVFHEGLKYWSCCTKRTTDFGAFLAQAGCSIGKHKWIADGDRESIKCRYDWHQTASSVVVAVYAKMYDYSISFVKLNPVRLQVCLVFPQQNNGEFNLDLELRGIVDVAKSSVDMFSTKVEIKLTKAEPGSWAKLDIPRNIEEKEAEPVHKIEKMVNNATLDSSQDEDDSDVDLDDVEAVSSGAKITELD</sequence>
<dbReference type="AlphaFoldDB" id="A0A1B0GN98"/>
<dbReference type="Pfam" id="PF04969">
    <property type="entry name" value="CS"/>
    <property type="match status" value="1"/>
</dbReference>
<dbReference type="EMBL" id="AJVK01028558">
    <property type="status" value="NOT_ANNOTATED_CDS"/>
    <property type="molecule type" value="Genomic_DNA"/>
</dbReference>
<dbReference type="SUPFAM" id="SSF49764">
    <property type="entry name" value="HSP20-like chaperones"/>
    <property type="match status" value="1"/>
</dbReference>
<organism evidence="2 3">
    <name type="scientific">Phlebotomus papatasi</name>
    <name type="common">Sandfly</name>
    <dbReference type="NCBI Taxonomy" id="29031"/>
    <lineage>
        <taxon>Eukaryota</taxon>
        <taxon>Metazoa</taxon>
        <taxon>Ecdysozoa</taxon>
        <taxon>Arthropoda</taxon>
        <taxon>Hexapoda</taxon>
        <taxon>Insecta</taxon>
        <taxon>Pterygota</taxon>
        <taxon>Neoptera</taxon>
        <taxon>Endopterygota</taxon>
        <taxon>Diptera</taxon>
        <taxon>Nematocera</taxon>
        <taxon>Psychodoidea</taxon>
        <taxon>Psychodidae</taxon>
        <taxon>Phlebotomus</taxon>
        <taxon>Phlebotomus</taxon>
    </lineage>
</organism>
<dbReference type="InterPro" id="IPR007052">
    <property type="entry name" value="CS_dom"/>
</dbReference>
<dbReference type="VEuPathDB" id="VectorBase:PPAI004462"/>
<dbReference type="EnsemblMetazoa" id="PPAI004462-RA">
    <property type="protein sequence ID" value="PPAI004462-PA"/>
    <property type="gene ID" value="PPAI004462"/>
</dbReference>
<reference evidence="2" key="1">
    <citation type="submission" date="2022-08" db="UniProtKB">
        <authorList>
            <consortium name="EnsemblMetazoa"/>
        </authorList>
    </citation>
    <scope>IDENTIFICATION</scope>
    <source>
        <strain evidence="2">Israel</strain>
    </source>
</reference>
<dbReference type="InterPro" id="IPR039790">
    <property type="entry name" value="CHRD1"/>
</dbReference>
<evidence type="ECO:0000313" key="2">
    <source>
        <dbReference type="EnsemblMetazoa" id="PPAI004462-PA"/>
    </source>
</evidence>
<evidence type="ECO:0000313" key="3">
    <source>
        <dbReference type="Proteomes" id="UP000092462"/>
    </source>
</evidence>
<dbReference type="InterPro" id="IPR008978">
    <property type="entry name" value="HSP20-like_chaperone"/>
</dbReference>
<dbReference type="PROSITE" id="PS51203">
    <property type="entry name" value="CS"/>
    <property type="match status" value="1"/>
</dbReference>
<dbReference type="Gene3D" id="4.10.1130.20">
    <property type="match status" value="2"/>
</dbReference>
<dbReference type="CDD" id="cd06488">
    <property type="entry name" value="p23_melusin_like"/>
    <property type="match status" value="1"/>
</dbReference>
<dbReference type="VEuPathDB" id="VectorBase:PPAPM1_002118"/>
<dbReference type="InterPro" id="IPR007051">
    <property type="entry name" value="CHORD_dom"/>
</dbReference>
<dbReference type="Proteomes" id="UP000092462">
    <property type="component" value="Unassembled WGS sequence"/>
</dbReference>
<evidence type="ECO:0000256" key="1">
    <source>
        <dbReference type="SAM" id="MobiDB-lite"/>
    </source>
</evidence>
<dbReference type="Gene3D" id="2.60.40.790">
    <property type="match status" value="1"/>
</dbReference>
<proteinExistence type="predicted"/>
<evidence type="ECO:0008006" key="4">
    <source>
        <dbReference type="Google" id="ProtNLM"/>
    </source>
</evidence>
<feature type="compositionally biased region" description="Basic and acidic residues" evidence="1">
    <location>
        <begin position="63"/>
        <end position="88"/>
    </location>
</feature>
<dbReference type="PANTHER" id="PTHR46983:SF3">
    <property type="entry name" value="CHPADIPLOID STATE MAINTENANCE PROTEIN CHPA"/>
    <property type="match status" value="1"/>
</dbReference>
<protein>
    <recommendedName>
        <fullName evidence="4">CHORD domain-containing protein</fullName>
    </recommendedName>
</protein>